<feature type="region of interest" description="Disordered" evidence="1">
    <location>
        <begin position="1"/>
        <end position="48"/>
    </location>
</feature>
<proteinExistence type="predicted"/>
<comment type="caution">
    <text evidence="2">The sequence shown here is derived from an EMBL/GenBank/DDBJ whole genome shotgun (WGS) entry which is preliminary data.</text>
</comment>
<feature type="compositionally biased region" description="Basic and acidic residues" evidence="1">
    <location>
        <begin position="21"/>
        <end position="33"/>
    </location>
</feature>
<reference evidence="2 3" key="1">
    <citation type="journal article" date="2015" name="Nature">
        <title>rRNA introns, odd ribosomes, and small enigmatic genomes across a large radiation of phyla.</title>
        <authorList>
            <person name="Brown C.T."/>
            <person name="Hug L.A."/>
            <person name="Thomas B.C."/>
            <person name="Sharon I."/>
            <person name="Castelle C.J."/>
            <person name="Singh A."/>
            <person name="Wilkins M.J."/>
            <person name="Williams K.H."/>
            <person name="Banfield J.F."/>
        </authorList>
    </citation>
    <scope>NUCLEOTIDE SEQUENCE [LARGE SCALE GENOMIC DNA]</scope>
</reference>
<dbReference type="AlphaFoldDB" id="A0A0G0MY03"/>
<evidence type="ECO:0000313" key="2">
    <source>
        <dbReference type="EMBL" id="KKQ78529.1"/>
    </source>
</evidence>
<feature type="compositionally biased region" description="Polar residues" evidence="1">
    <location>
        <begin position="7"/>
        <end position="16"/>
    </location>
</feature>
<dbReference type="EMBL" id="LBVC01000018">
    <property type="protein sequence ID" value="KKQ78529.1"/>
    <property type="molecule type" value="Genomic_DNA"/>
</dbReference>
<organism evidence="2 3">
    <name type="scientific">Candidatus Daviesbacteria bacterium GW2011_GWF2_38_6</name>
    <dbReference type="NCBI Taxonomy" id="1618432"/>
    <lineage>
        <taxon>Bacteria</taxon>
        <taxon>Candidatus Daviesiibacteriota</taxon>
    </lineage>
</organism>
<gene>
    <name evidence="2" type="ORF">US99_C0018G0007</name>
</gene>
<dbReference type="Proteomes" id="UP000034324">
    <property type="component" value="Unassembled WGS sequence"/>
</dbReference>
<evidence type="ECO:0000313" key="3">
    <source>
        <dbReference type="Proteomes" id="UP000034324"/>
    </source>
</evidence>
<evidence type="ECO:0000256" key="1">
    <source>
        <dbReference type="SAM" id="MobiDB-lite"/>
    </source>
</evidence>
<accession>A0A0G0MY03</accession>
<protein>
    <submittedName>
        <fullName evidence="2">Uncharacterized protein</fullName>
    </submittedName>
</protein>
<sequence>MYKDQKTQNNSEQPEGQTAGEPEKTEETPKTEEAVEGEVVEESGDKNG</sequence>
<name>A0A0G0MY03_9BACT</name>